<gene>
    <name evidence="2" type="ORF">BN1708_019342</name>
</gene>
<evidence type="ECO:0000313" key="3">
    <source>
        <dbReference type="Proteomes" id="UP000044602"/>
    </source>
</evidence>
<dbReference type="Proteomes" id="UP000044602">
    <property type="component" value="Unassembled WGS sequence"/>
</dbReference>
<feature type="compositionally biased region" description="Basic and acidic residues" evidence="1">
    <location>
        <begin position="21"/>
        <end position="31"/>
    </location>
</feature>
<protein>
    <submittedName>
        <fullName evidence="2">Uncharacterized protein</fullName>
    </submittedName>
</protein>
<evidence type="ECO:0000256" key="1">
    <source>
        <dbReference type="SAM" id="MobiDB-lite"/>
    </source>
</evidence>
<dbReference type="AlphaFoldDB" id="A0A0G4MIR8"/>
<dbReference type="EMBL" id="CVQH01022711">
    <property type="protein sequence ID" value="CRK33890.1"/>
    <property type="molecule type" value="Genomic_DNA"/>
</dbReference>
<feature type="region of interest" description="Disordered" evidence="1">
    <location>
        <begin position="94"/>
        <end position="126"/>
    </location>
</feature>
<reference evidence="2 3" key="1">
    <citation type="submission" date="2015-05" db="EMBL/GenBank/DDBJ databases">
        <authorList>
            <person name="Wang D.B."/>
            <person name="Wang M."/>
        </authorList>
    </citation>
    <scope>NUCLEOTIDE SEQUENCE [LARGE SCALE GENOMIC DNA]</scope>
    <source>
        <strain evidence="2">VL1</strain>
    </source>
</reference>
<keyword evidence="3" id="KW-1185">Reference proteome</keyword>
<organism evidence="2 3">
    <name type="scientific">Verticillium longisporum</name>
    <name type="common">Verticillium dahliae var. longisporum</name>
    <dbReference type="NCBI Taxonomy" id="100787"/>
    <lineage>
        <taxon>Eukaryota</taxon>
        <taxon>Fungi</taxon>
        <taxon>Dikarya</taxon>
        <taxon>Ascomycota</taxon>
        <taxon>Pezizomycotina</taxon>
        <taxon>Sordariomycetes</taxon>
        <taxon>Hypocreomycetidae</taxon>
        <taxon>Glomerellales</taxon>
        <taxon>Plectosphaerellaceae</taxon>
        <taxon>Verticillium</taxon>
    </lineage>
</organism>
<evidence type="ECO:0000313" key="2">
    <source>
        <dbReference type="EMBL" id="CRK33890.1"/>
    </source>
</evidence>
<feature type="region of interest" description="Disordered" evidence="1">
    <location>
        <begin position="1"/>
        <end position="77"/>
    </location>
</feature>
<feature type="compositionally biased region" description="Basic and acidic residues" evidence="1">
    <location>
        <begin position="43"/>
        <end position="74"/>
    </location>
</feature>
<proteinExistence type="predicted"/>
<name>A0A0G4MIR8_VERLO</name>
<feature type="non-terminal residue" evidence="2">
    <location>
        <position position="1"/>
    </location>
</feature>
<sequence length="126" mass="14535">PAGFPRQPDGDVRAARVQRGGRQERLQDLQRRARRARERRRAARGDPSRHPHEPRHWLEERLRRRPPRAEDQRTLGRGVEALPRMVRAAHCREPRPAGAVQVEGRQRRGHLGQPVGVPRRHAGLPV</sequence>
<feature type="compositionally biased region" description="Basic residues" evidence="1">
    <location>
        <begin position="32"/>
        <end position="42"/>
    </location>
</feature>
<accession>A0A0G4MIR8</accession>